<feature type="domain" description="ABC transporter" evidence="14">
    <location>
        <begin position="432"/>
        <end position="655"/>
    </location>
</feature>
<keyword evidence="17" id="KW-1185">Reference proteome</keyword>
<dbReference type="Proteomes" id="UP001328107">
    <property type="component" value="Unassembled WGS sequence"/>
</dbReference>
<evidence type="ECO:0000256" key="10">
    <source>
        <dbReference type="ARBA" id="ARBA00024220"/>
    </source>
</evidence>
<dbReference type="GO" id="GO:0012505">
    <property type="term" value="C:endomembrane system"/>
    <property type="evidence" value="ECO:0007669"/>
    <property type="project" value="UniProtKB-SubCell"/>
</dbReference>
<feature type="transmembrane region" description="Helical" evidence="13">
    <location>
        <begin position="725"/>
        <end position="747"/>
    </location>
</feature>
<dbReference type="Pfam" id="PF00664">
    <property type="entry name" value="ABC_membrane"/>
    <property type="match status" value="2"/>
</dbReference>
<keyword evidence="3" id="KW-0813">Transport</keyword>
<dbReference type="Gene3D" id="3.40.50.300">
    <property type="entry name" value="P-loop containing nucleotide triphosphate hydrolases"/>
    <property type="match status" value="2"/>
</dbReference>
<name>A0AAN5CT64_9BILA</name>
<dbReference type="PROSITE" id="PS50929">
    <property type="entry name" value="ABC_TM1F"/>
    <property type="match status" value="2"/>
</dbReference>
<dbReference type="InterPro" id="IPR036640">
    <property type="entry name" value="ABC1_TM_sf"/>
</dbReference>
<evidence type="ECO:0000256" key="4">
    <source>
        <dbReference type="ARBA" id="ARBA00022692"/>
    </source>
</evidence>
<keyword evidence="8 13" id="KW-1133">Transmembrane helix</keyword>
<feature type="transmembrane region" description="Helical" evidence="13">
    <location>
        <begin position="987"/>
        <end position="1007"/>
    </location>
</feature>
<evidence type="ECO:0000256" key="3">
    <source>
        <dbReference type="ARBA" id="ARBA00022448"/>
    </source>
</evidence>
<dbReference type="FunFam" id="3.40.50.300:FF:000074">
    <property type="entry name" value="Multidrug resistance-associated protein 5 isoform 1"/>
    <property type="match status" value="1"/>
</dbReference>
<evidence type="ECO:0000313" key="17">
    <source>
        <dbReference type="Proteomes" id="UP001328107"/>
    </source>
</evidence>
<dbReference type="PANTHER" id="PTHR24223:SF415">
    <property type="entry name" value="FI20190P1"/>
    <property type="match status" value="1"/>
</dbReference>
<dbReference type="InterPro" id="IPR003593">
    <property type="entry name" value="AAA+_ATPase"/>
</dbReference>
<organism evidence="16 17">
    <name type="scientific">Pristionchus mayeri</name>
    <dbReference type="NCBI Taxonomy" id="1317129"/>
    <lineage>
        <taxon>Eukaryota</taxon>
        <taxon>Metazoa</taxon>
        <taxon>Ecdysozoa</taxon>
        <taxon>Nematoda</taxon>
        <taxon>Chromadorea</taxon>
        <taxon>Rhabditida</taxon>
        <taxon>Rhabditina</taxon>
        <taxon>Diplogasteromorpha</taxon>
        <taxon>Diplogasteroidea</taxon>
        <taxon>Neodiplogasteridae</taxon>
        <taxon>Pristionchus</taxon>
    </lineage>
</organism>
<keyword evidence="4 13" id="KW-0812">Transmembrane</keyword>
<reference evidence="17" key="1">
    <citation type="submission" date="2022-10" db="EMBL/GenBank/DDBJ databases">
        <title>Genome assembly of Pristionchus species.</title>
        <authorList>
            <person name="Yoshida K."/>
            <person name="Sommer R.J."/>
        </authorList>
    </citation>
    <scope>NUCLEOTIDE SEQUENCE [LARGE SCALE GENOMIC DNA]</scope>
    <source>
        <strain evidence="17">RS5460</strain>
    </source>
</reference>
<feature type="domain" description="ABC transmembrane type-1" evidence="15">
    <location>
        <begin position="738"/>
        <end position="1019"/>
    </location>
</feature>
<feature type="transmembrane region" description="Helical" evidence="13">
    <location>
        <begin position="250"/>
        <end position="275"/>
    </location>
</feature>
<dbReference type="GO" id="GO:0016887">
    <property type="term" value="F:ATP hydrolysis activity"/>
    <property type="evidence" value="ECO:0007669"/>
    <property type="project" value="InterPro"/>
</dbReference>
<evidence type="ECO:0000256" key="12">
    <source>
        <dbReference type="SAM" id="MobiDB-lite"/>
    </source>
</evidence>
<dbReference type="InterPro" id="IPR027417">
    <property type="entry name" value="P-loop_NTPase"/>
</dbReference>
<dbReference type="FunFam" id="1.20.1560.10:FF:000001">
    <property type="entry name" value="ATP-binding cassette subfamily C member 1"/>
    <property type="match status" value="1"/>
</dbReference>
<sequence length="1299" mass="145402">MAAETALLSVSEKEKDKDNESPEESASFLSNLFFCWLIKPIYKGSRNPLTEDDVFPIRSKWRSEYLKKRWEEEWGRSLDDFNKRKADGKLKGDEKAKKESDDLPSIILPLLRMFRWKILSVTGMRFIADFVHFANPIMLKLLIDFVSDDNSPIAYGVAIAIGMFALSEIRSLLFNHFFTVMITTSVQVQSVLTNAVYAKALRLSSSARNSKTVGAIVNLMAIDIEKICQVMPITQHYWSSPLQLTIAMGLLWWTIGPSAIAGIVVMLLMVPVNYFSSVRIKNWQIKQMKVKDERTKICNEVLNGSKLIKLYAWEEAFEEKINTLREQEVQFLRRIGLLGRIVDAGNAAAPFVVAVASFSLFVLSDDSHVLTPQIAFVCLTIFNQIRQPMRIVAMLINMTVQAIVSNKRLKEFMSAEERLGIDFETPVEDKALEMRDASWSWKAGQTDLTQLSFSGRTGSLTAIVGAVGSGKSSLLASLIGEMELQQGSVALTGRIAYVPQQAWLINGTVRENVLFGREYNENLYNQITTACELLADFFILPYGDATPVGENGVSLSGGQKARVGLARALYQECDIYLLDDPLSAVDAHVGEAIYEQVLGRDGLLRNRTRLLVTHGLQYTKEADNILVLIDGTIIQQGSYDELEMAPGVFRDLLTEISREETHPSGSSSSDENSEDEKTEVMSSSRRSEGSRRSAREKQNKQLSLPSKNFETVEDGKVKMDVWCSLIRAATLRYCIPFIAFFIAHFAFQVARNLWLSNWSDASSKNSETEKDKVGKRLGVYTALGLMEVTSICGAFHFLVLACQQASLNLHGPMLRAILRAPMHFFDTTPIGRILNRLSRELDVIDVMIPINVRQLVNNMLQVVAIIIVISYSTPLFIAAIIPLAALYFFLLKLYIPTARQLRRLESTARSPILSIFAESIHGVTSIRAYDKIDSSCASFFIHVDKLSRTKYFLMVVNRWLAIYLELFGNFVVLFAALFAVISSRFLSASPGLIGLSVSYALTITEMMNMAIRMLSEMETNAVSVERVQEYTKTEGEAPWKSPLPPPDEWPVKPSIDCNELSIRYREGLPLVLRGLDARIKAGEKVAIVGRTGSGKSSLTLALFRMVEPAEGSITIDGLDTSRIGLHELRRKLAIIPQEPVLFSGSLRFNLDPFSEFSDEQLWKTLELCQLKDFVSSSPGQLSFPIAEGGKNISVGQKQLLCLARVLLRKAKVLILDEATASVDVLTDSLVQSVVREEFREATVIAIAHRLNTVAGYDRIMVLEKGRIVEFDTPSALLSDRNSRYSRMLEKSKKAENRRK</sequence>
<dbReference type="FunFam" id="3.40.50.300:FF:000997">
    <property type="entry name" value="Multidrug resistance-associated protein 1"/>
    <property type="match status" value="1"/>
</dbReference>
<dbReference type="InterPro" id="IPR011527">
    <property type="entry name" value="ABC1_TM_dom"/>
</dbReference>
<dbReference type="CDD" id="cd03244">
    <property type="entry name" value="ABCC_MRP_domain2"/>
    <property type="match status" value="1"/>
</dbReference>
<evidence type="ECO:0000256" key="7">
    <source>
        <dbReference type="ARBA" id="ARBA00022840"/>
    </source>
</evidence>
<evidence type="ECO:0000256" key="5">
    <source>
        <dbReference type="ARBA" id="ARBA00022737"/>
    </source>
</evidence>
<feature type="region of interest" description="Disordered" evidence="12">
    <location>
        <begin position="1"/>
        <end position="23"/>
    </location>
</feature>
<feature type="compositionally biased region" description="Basic and acidic residues" evidence="12">
    <location>
        <begin position="685"/>
        <end position="699"/>
    </location>
</feature>
<accession>A0AAN5CT64</accession>
<evidence type="ECO:0000256" key="8">
    <source>
        <dbReference type="ARBA" id="ARBA00022989"/>
    </source>
</evidence>
<comment type="caution">
    <text evidence="16">The sequence shown here is derived from an EMBL/GenBank/DDBJ whole genome shotgun (WGS) entry which is preliminary data.</text>
</comment>
<dbReference type="PROSITE" id="PS50893">
    <property type="entry name" value="ABC_TRANSPORTER_2"/>
    <property type="match status" value="2"/>
</dbReference>
<dbReference type="Pfam" id="PF00005">
    <property type="entry name" value="ABC_tran"/>
    <property type="match status" value="2"/>
</dbReference>
<dbReference type="SMART" id="SM00382">
    <property type="entry name" value="AAA"/>
    <property type="match status" value="2"/>
</dbReference>
<dbReference type="GO" id="GO:0005524">
    <property type="term" value="F:ATP binding"/>
    <property type="evidence" value="ECO:0007669"/>
    <property type="project" value="UniProtKB-KW"/>
</dbReference>
<evidence type="ECO:0000256" key="6">
    <source>
        <dbReference type="ARBA" id="ARBA00022741"/>
    </source>
</evidence>
<dbReference type="CDD" id="cd03250">
    <property type="entry name" value="ABCC_MRP_domain1"/>
    <property type="match status" value="1"/>
</dbReference>
<comment type="catalytic activity">
    <reaction evidence="11">
        <text>leukotriene C4(in) + ATP + H2O = leukotriene C4(out) + ADP + phosphate + H(+)</text>
        <dbReference type="Rhea" id="RHEA:38963"/>
        <dbReference type="ChEBI" id="CHEBI:15377"/>
        <dbReference type="ChEBI" id="CHEBI:15378"/>
        <dbReference type="ChEBI" id="CHEBI:30616"/>
        <dbReference type="ChEBI" id="CHEBI:43474"/>
        <dbReference type="ChEBI" id="CHEBI:57973"/>
        <dbReference type="ChEBI" id="CHEBI:456216"/>
    </reaction>
    <physiologicalReaction direction="left-to-right" evidence="11">
        <dbReference type="Rhea" id="RHEA:38964"/>
    </physiologicalReaction>
</comment>
<feature type="domain" description="ABC transporter" evidence="14">
    <location>
        <begin position="1055"/>
        <end position="1289"/>
    </location>
</feature>
<protein>
    <recommendedName>
        <fullName evidence="10">ABC-type glutathione-S-conjugate transporter</fullName>
        <ecNumber evidence="10">7.6.2.3</ecNumber>
    </recommendedName>
</protein>
<dbReference type="SUPFAM" id="SSF52540">
    <property type="entry name" value="P-loop containing nucleoside triphosphate hydrolases"/>
    <property type="match status" value="2"/>
</dbReference>
<keyword evidence="5" id="KW-0677">Repeat</keyword>
<feature type="region of interest" description="Disordered" evidence="12">
    <location>
        <begin position="659"/>
        <end position="703"/>
    </location>
</feature>
<dbReference type="EMBL" id="BTRK01000004">
    <property type="protein sequence ID" value="GMR50273.1"/>
    <property type="molecule type" value="Genomic_DNA"/>
</dbReference>
<dbReference type="InterPro" id="IPR017871">
    <property type="entry name" value="ABC_transporter-like_CS"/>
</dbReference>
<keyword evidence="6" id="KW-0547">Nucleotide-binding</keyword>
<gene>
    <name evidence="16" type="ORF">PMAYCL1PPCAC_20468</name>
</gene>
<dbReference type="FunFam" id="1.20.1560.10:FF:000081">
    <property type="entry name" value="Protein CBG24505"/>
    <property type="match status" value="1"/>
</dbReference>
<feature type="transmembrane region" description="Helical" evidence="13">
    <location>
        <begin position="777"/>
        <end position="800"/>
    </location>
</feature>
<comment type="similarity">
    <text evidence="2">Belongs to the ABC transporter superfamily. ABCC family. Conjugate transporter (TC 3.A.1.208) subfamily.</text>
</comment>
<evidence type="ECO:0000256" key="11">
    <source>
        <dbReference type="ARBA" id="ARBA00047523"/>
    </source>
</evidence>
<dbReference type="CDD" id="cd18603">
    <property type="entry name" value="ABC_6TM_MRP1_2_3_6_D2_like"/>
    <property type="match status" value="1"/>
</dbReference>
<dbReference type="InterPro" id="IPR003439">
    <property type="entry name" value="ABC_transporter-like_ATP-bd"/>
</dbReference>
<dbReference type="PROSITE" id="PS00211">
    <property type="entry name" value="ABC_TRANSPORTER_1"/>
    <property type="match status" value="2"/>
</dbReference>
<dbReference type="SUPFAM" id="SSF90123">
    <property type="entry name" value="ABC transporter transmembrane region"/>
    <property type="match status" value="2"/>
</dbReference>
<feature type="domain" description="ABC transmembrane type-1" evidence="15">
    <location>
        <begin position="126"/>
        <end position="401"/>
    </location>
</feature>
<feature type="transmembrane region" description="Helical" evidence="13">
    <location>
        <begin position="960"/>
        <end position="981"/>
    </location>
</feature>
<comment type="subcellular location">
    <subcellularLocation>
        <location evidence="1">Endomembrane system</location>
        <topology evidence="1">Multi-pass membrane protein</topology>
    </subcellularLocation>
</comment>
<dbReference type="Gene3D" id="1.20.1560.10">
    <property type="entry name" value="ABC transporter type 1, transmembrane domain"/>
    <property type="match status" value="2"/>
</dbReference>
<evidence type="ECO:0000256" key="1">
    <source>
        <dbReference type="ARBA" id="ARBA00004127"/>
    </source>
</evidence>
<dbReference type="CDD" id="cd18595">
    <property type="entry name" value="ABC_6TM_MRP1_2_3_6_D1_like"/>
    <property type="match status" value="1"/>
</dbReference>
<dbReference type="EC" id="7.6.2.3" evidence="10"/>
<feature type="compositionally biased region" description="Basic and acidic residues" evidence="12">
    <location>
        <begin position="11"/>
        <end position="20"/>
    </location>
</feature>
<evidence type="ECO:0000256" key="9">
    <source>
        <dbReference type="ARBA" id="ARBA00023136"/>
    </source>
</evidence>
<dbReference type="GO" id="GO:0015431">
    <property type="term" value="F:ABC-type glutathione S-conjugate transporter activity"/>
    <property type="evidence" value="ECO:0007669"/>
    <property type="project" value="UniProtKB-EC"/>
</dbReference>
<evidence type="ECO:0000259" key="14">
    <source>
        <dbReference type="PROSITE" id="PS50893"/>
    </source>
</evidence>
<dbReference type="InterPro" id="IPR050173">
    <property type="entry name" value="ABC_transporter_C-like"/>
</dbReference>
<keyword evidence="9 13" id="KW-0472">Membrane</keyword>
<proteinExistence type="inferred from homology"/>
<dbReference type="PANTHER" id="PTHR24223">
    <property type="entry name" value="ATP-BINDING CASSETTE SUB-FAMILY C"/>
    <property type="match status" value="1"/>
</dbReference>
<dbReference type="GO" id="GO:0016020">
    <property type="term" value="C:membrane"/>
    <property type="evidence" value="ECO:0007669"/>
    <property type="project" value="InterPro"/>
</dbReference>
<evidence type="ECO:0000259" key="15">
    <source>
        <dbReference type="PROSITE" id="PS50929"/>
    </source>
</evidence>
<evidence type="ECO:0000313" key="16">
    <source>
        <dbReference type="EMBL" id="GMR50273.1"/>
    </source>
</evidence>
<keyword evidence="7" id="KW-0067">ATP-binding</keyword>
<evidence type="ECO:0000256" key="2">
    <source>
        <dbReference type="ARBA" id="ARBA00009726"/>
    </source>
</evidence>
<evidence type="ECO:0000256" key="13">
    <source>
        <dbReference type="SAM" id="Phobius"/>
    </source>
</evidence>